<organism evidence="7 8">
    <name type="scientific">Terrabacter ginsenosidimutans</name>
    <dbReference type="NCBI Taxonomy" id="490575"/>
    <lineage>
        <taxon>Bacteria</taxon>
        <taxon>Bacillati</taxon>
        <taxon>Actinomycetota</taxon>
        <taxon>Actinomycetes</taxon>
        <taxon>Micrococcales</taxon>
        <taxon>Intrasporangiaceae</taxon>
        <taxon>Terrabacter</taxon>
    </lineage>
</organism>
<evidence type="ECO:0000256" key="3">
    <source>
        <dbReference type="ARBA" id="ARBA00022960"/>
    </source>
</evidence>
<reference evidence="8" key="1">
    <citation type="journal article" date="2019" name="Int. J. Syst. Evol. Microbiol.">
        <title>The Global Catalogue of Microorganisms (GCM) 10K type strain sequencing project: providing services to taxonomists for standard genome sequencing and annotation.</title>
        <authorList>
            <consortium name="The Broad Institute Genomics Platform"/>
            <consortium name="The Broad Institute Genome Sequencing Center for Infectious Disease"/>
            <person name="Wu L."/>
            <person name="Ma J."/>
        </authorList>
    </citation>
    <scope>NUCLEOTIDE SEQUENCE [LARGE SCALE GENOMIC DNA]</scope>
    <source>
        <strain evidence="8">JCM 17125</strain>
    </source>
</reference>
<feature type="domain" description="Rod shape-determining protein MreC beta-barrel core" evidence="6">
    <location>
        <begin position="114"/>
        <end position="258"/>
    </location>
</feature>
<evidence type="ECO:0000256" key="2">
    <source>
        <dbReference type="ARBA" id="ARBA00013855"/>
    </source>
</evidence>
<evidence type="ECO:0000313" key="7">
    <source>
        <dbReference type="EMBL" id="GAA3701135.1"/>
    </source>
</evidence>
<comment type="caution">
    <text evidence="7">The sequence shown here is derived from an EMBL/GenBank/DDBJ whole genome shotgun (WGS) entry which is preliminary data.</text>
</comment>
<feature type="compositionally biased region" description="Low complexity" evidence="5">
    <location>
        <begin position="263"/>
        <end position="283"/>
    </location>
</feature>
<dbReference type="Gene3D" id="2.40.10.340">
    <property type="entry name" value="Rod shape-determining protein MreC, domain 1"/>
    <property type="match status" value="1"/>
</dbReference>
<dbReference type="PANTHER" id="PTHR34138">
    <property type="entry name" value="CELL SHAPE-DETERMINING PROTEIN MREC"/>
    <property type="match status" value="1"/>
</dbReference>
<evidence type="ECO:0000259" key="6">
    <source>
        <dbReference type="Pfam" id="PF04085"/>
    </source>
</evidence>
<comment type="similarity">
    <text evidence="1">Belongs to the MreC family.</text>
</comment>
<evidence type="ECO:0000256" key="5">
    <source>
        <dbReference type="SAM" id="MobiDB-lite"/>
    </source>
</evidence>
<dbReference type="Gene3D" id="2.40.10.350">
    <property type="entry name" value="Rod shape-determining protein MreC, domain 2"/>
    <property type="match status" value="1"/>
</dbReference>
<dbReference type="InterPro" id="IPR055342">
    <property type="entry name" value="MreC_beta-barrel_core"/>
</dbReference>
<name>A0ABP7DBY1_9MICO</name>
<accession>A0ABP7DBY1</accession>
<dbReference type="Proteomes" id="UP001501468">
    <property type="component" value="Unassembled WGS sequence"/>
</dbReference>
<sequence>MQPTARRRLLVVLASLTVALLLSDLAGWSVADGVRRGGGLVLGPVQRVLSGAPRDELAAVEAENVRLRTTTAEQQHRLDELGRLEELLGSTATTGRTLVPARVVATDVSPLGGRSVTIDAGSRDGVRTDSTVVAADGLVGRVVAVSPWTSDVQVLGSAGSVVAVRVGPAGALGTVSPPVAGDSESRPRGSLRLALVVPSTPVVGDVVRTLGSVDEMPYAAGVVVGTVTAVDPDRGQPARGATVRPAIDPDAIDVVGVLVPTARTAPRPATRPTAPTTAPKAAPVRGKAR</sequence>
<dbReference type="RefSeq" id="WP_344944353.1">
    <property type="nucleotide sequence ID" value="NZ_BAABDC010000002.1"/>
</dbReference>
<protein>
    <recommendedName>
        <fullName evidence="2">Cell shape-determining protein MreC</fullName>
    </recommendedName>
    <alternativeName>
        <fullName evidence="4">Cell shape protein MreC</fullName>
    </alternativeName>
</protein>
<keyword evidence="3" id="KW-0133">Cell shape</keyword>
<dbReference type="EMBL" id="BAABDC010000002">
    <property type="protein sequence ID" value="GAA3701135.1"/>
    <property type="molecule type" value="Genomic_DNA"/>
</dbReference>
<dbReference type="Pfam" id="PF04085">
    <property type="entry name" value="MreC"/>
    <property type="match status" value="1"/>
</dbReference>
<feature type="region of interest" description="Disordered" evidence="5">
    <location>
        <begin position="263"/>
        <end position="289"/>
    </location>
</feature>
<proteinExistence type="inferred from homology"/>
<dbReference type="InterPro" id="IPR007221">
    <property type="entry name" value="MreC"/>
</dbReference>
<gene>
    <name evidence="7" type="primary">mreC</name>
    <name evidence="7" type="ORF">GCM10022399_17010</name>
</gene>
<dbReference type="InterPro" id="IPR042175">
    <property type="entry name" value="Cell/Rod_MreC_2"/>
</dbReference>
<evidence type="ECO:0000256" key="1">
    <source>
        <dbReference type="ARBA" id="ARBA00009369"/>
    </source>
</evidence>
<keyword evidence="8" id="KW-1185">Reference proteome</keyword>
<evidence type="ECO:0000256" key="4">
    <source>
        <dbReference type="ARBA" id="ARBA00032089"/>
    </source>
</evidence>
<evidence type="ECO:0000313" key="8">
    <source>
        <dbReference type="Proteomes" id="UP001501468"/>
    </source>
</evidence>
<dbReference type="PANTHER" id="PTHR34138:SF1">
    <property type="entry name" value="CELL SHAPE-DETERMINING PROTEIN MREC"/>
    <property type="match status" value="1"/>
</dbReference>
<dbReference type="InterPro" id="IPR042177">
    <property type="entry name" value="Cell/Rod_1"/>
</dbReference>